<dbReference type="InterPro" id="IPR024096">
    <property type="entry name" value="NO_sig/Golgi_transp_ligand-bd"/>
</dbReference>
<feature type="region of interest" description="Disordered" evidence="8">
    <location>
        <begin position="228"/>
        <end position="253"/>
    </location>
</feature>
<dbReference type="Pfam" id="PF04051">
    <property type="entry name" value="TRAPP"/>
    <property type="match status" value="1"/>
</dbReference>
<comment type="subcellular location">
    <subcellularLocation>
        <location evidence="1">Endoplasmic reticulum</location>
    </subcellularLocation>
    <subcellularLocation>
        <location evidence="2">Golgi apparatus</location>
    </subcellularLocation>
</comment>
<dbReference type="AlphaFoldDB" id="A0A1X6PG10"/>
<feature type="compositionally biased region" description="Polar residues" evidence="8">
    <location>
        <begin position="45"/>
        <end position="57"/>
    </location>
</feature>
<evidence type="ECO:0000256" key="1">
    <source>
        <dbReference type="ARBA" id="ARBA00004240"/>
    </source>
</evidence>
<feature type="region of interest" description="Disordered" evidence="8">
    <location>
        <begin position="1"/>
        <end position="85"/>
    </location>
</feature>
<dbReference type="GO" id="GO:1990070">
    <property type="term" value="C:TRAPPI protein complex"/>
    <property type="evidence" value="ECO:0007669"/>
    <property type="project" value="TreeGrafter"/>
</dbReference>
<gene>
    <name evidence="9" type="ORF">BU14_0072s0086</name>
</gene>
<name>A0A1X6PG10_PORUM</name>
<dbReference type="OrthoDB" id="10254842at2759"/>
<evidence type="ECO:0000313" key="10">
    <source>
        <dbReference type="Proteomes" id="UP000218209"/>
    </source>
</evidence>
<evidence type="ECO:0000256" key="5">
    <source>
        <dbReference type="ARBA" id="ARBA00022824"/>
    </source>
</evidence>
<dbReference type="InterPro" id="IPR007194">
    <property type="entry name" value="TRAPP_component"/>
</dbReference>
<dbReference type="GO" id="GO:0005783">
    <property type="term" value="C:endoplasmic reticulum"/>
    <property type="evidence" value="ECO:0007669"/>
    <property type="project" value="UniProtKB-SubCell"/>
</dbReference>
<dbReference type="Gene3D" id="3.30.1380.20">
    <property type="entry name" value="Trafficking protein particle complex subunit 3"/>
    <property type="match status" value="1"/>
</dbReference>
<accession>A0A1X6PG10</accession>
<feature type="compositionally biased region" description="Low complexity" evidence="8">
    <location>
        <begin position="63"/>
        <end position="73"/>
    </location>
</feature>
<evidence type="ECO:0000313" key="9">
    <source>
        <dbReference type="EMBL" id="OSX79728.1"/>
    </source>
</evidence>
<dbReference type="PANTHER" id="PTHR20902">
    <property type="entry name" value="41-2 PROTEIN ANTIGEN-RELATED"/>
    <property type="match status" value="1"/>
</dbReference>
<dbReference type="PANTHER" id="PTHR20902:SF0">
    <property type="entry name" value="TRAFFICKING PROTEIN PARTICLE COMPLEX SUBUNIT 5"/>
    <property type="match status" value="1"/>
</dbReference>
<comment type="similarity">
    <text evidence="3">Belongs to the TRAPP small subunits family. BET3 subfamily.</text>
</comment>
<reference evidence="9 10" key="1">
    <citation type="submission" date="2017-03" db="EMBL/GenBank/DDBJ databases">
        <title>WGS assembly of Porphyra umbilicalis.</title>
        <authorList>
            <person name="Brawley S.H."/>
            <person name="Blouin N.A."/>
            <person name="Ficko-Blean E."/>
            <person name="Wheeler G.L."/>
            <person name="Lohr M."/>
            <person name="Goodson H.V."/>
            <person name="Jenkins J.W."/>
            <person name="Blaby-Haas C.E."/>
            <person name="Helliwell K.E."/>
            <person name="Chan C."/>
            <person name="Marriage T."/>
            <person name="Bhattacharya D."/>
            <person name="Klein A.S."/>
            <person name="Badis Y."/>
            <person name="Brodie J."/>
            <person name="Cao Y."/>
            <person name="Collen J."/>
            <person name="Dittami S.M."/>
            <person name="Gachon C.M."/>
            <person name="Green B.R."/>
            <person name="Karpowicz S."/>
            <person name="Kim J.W."/>
            <person name="Kudahl U."/>
            <person name="Lin S."/>
            <person name="Michel G."/>
            <person name="Mittag M."/>
            <person name="Olson B.J."/>
            <person name="Pangilinan J."/>
            <person name="Peng Y."/>
            <person name="Qiu H."/>
            <person name="Shu S."/>
            <person name="Singer J.T."/>
            <person name="Smith A.G."/>
            <person name="Sprecher B.N."/>
            <person name="Wagner V."/>
            <person name="Wang W."/>
            <person name="Wang Z.-Y."/>
            <person name="Yan J."/>
            <person name="Yarish C."/>
            <person name="Zoeuner-Riek S."/>
            <person name="Zhuang Y."/>
            <person name="Zou Y."/>
            <person name="Lindquist E.A."/>
            <person name="Grimwood J."/>
            <person name="Barry K."/>
            <person name="Rokhsar D.S."/>
            <person name="Schmutz J."/>
            <person name="Stiller J.W."/>
            <person name="Grossman A.R."/>
            <person name="Prochnik S.E."/>
        </authorList>
    </citation>
    <scope>NUCLEOTIDE SEQUENCE [LARGE SCALE GENOMIC DNA]</scope>
    <source>
        <strain evidence="9">4086291</strain>
    </source>
</reference>
<evidence type="ECO:0000256" key="4">
    <source>
        <dbReference type="ARBA" id="ARBA00022448"/>
    </source>
</evidence>
<feature type="compositionally biased region" description="Pro residues" evidence="8">
    <location>
        <begin position="10"/>
        <end position="20"/>
    </location>
</feature>
<dbReference type="GO" id="GO:1990071">
    <property type="term" value="C:TRAPPII protein complex"/>
    <property type="evidence" value="ECO:0007669"/>
    <property type="project" value="TreeGrafter"/>
</dbReference>
<keyword evidence="7" id="KW-0333">Golgi apparatus</keyword>
<protein>
    <recommendedName>
        <fullName evidence="11">Trafficking protein particle complex subunit</fullName>
    </recommendedName>
</protein>
<keyword evidence="4" id="KW-0813">Transport</keyword>
<dbReference type="InterPro" id="IPR016696">
    <property type="entry name" value="TRAPP-I_su5"/>
</dbReference>
<dbReference type="SUPFAM" id="SSF111126">
    <property type="entry name" value="Ligand-binding domain in the NO signalling and Golgi transport"/>
    <property type="match status" value="1"/>
</dbReference>
<dbReference type="Proteomes" id="UP000218209">
    <property type="component" value="Unassembled WGS sequence"/>
</dbReference>
<keyword evidence="6" id="KW-0931">ER-Golgi transport</keyword>
<evidence type="ECO:0008006" key="11">
    <source>
        <dbReference type="Google" id="ProtNLM"/>
    </source>
</evidence>
<evidence type="ECO:0000256" key="8">
    <source>
        <dbReference type="SAM" id="MobiDB-lite"/>
    </source>
</evidence>
<evidence type="ECO:0000256" key="3">
    <source>
        <dbReference type="ARBA" id="ARBA00006218"/>
    </source>
</evidence>
<proteinExistence type="inferred from homology"/>
<dbReference type="CDD" id="cd14943">
    <property type="entry name" value="TRAPPC5_Trs31"/>
    <property type="match status" value="1"/>
</dbReference>
<keyword evidence="5" id="KW-0256">Endoplasmic reticulum</keyword>
<dbReference type="EMBL" id="KV918787">
    <property type="protein sequence ID" value="OSX79728.1"/>
    <property type="molecule type" value="Genomic_DNA"/>
</dbReference>
<keyword evidence="10" id="KW-1185">Reference proteome</keyword>
<organism evidence="9 10">
    <name type="scientific">Porphyra umbilicalis</name>
    <name type="common">Purple laver</name>
    <name type="synonym">Red alga</name>
    <dbReference type="NCBI Taxonomy" id="2786"/>
    <lineage>
        <taxon>Eukaryota</taxon>
        <taxon>Rhodophyta</taxon>
        <taxon>Bangiophyceae</taxon>
        <taxon>Bangiales</taxon>
        <taxon>Bangiaceae</taxon>
        <taxon>Porphyra</taxon>
    </lineage>
</organism>
<sequence>MPSRNSQPPNSLPSLPPAPHPHLAHHRGDHGHGSRSSTGHPDGPSSASVMGGPSTSSRHQHHASPSLDALRSALPPPPAPSGAGAGGVGGVGVIGGKVKAKASTRVNIVDRSLAPLGITASGDVGGVLGGKAAAGAGKREVRVLGVLNLVVSGVWKFLFGKQADGLKKVNDSEDEYYIEDVEPLVNKYVSVPRDYGSLNCAAFIAGVIHGVLLASGFPADVNTFSKGDVDSSAPPAPSTASTNGAGASGAGGGSGGAPPLTIYFIKFHPEVMARERRLGRLG</sequence>
<dbReference type="GO" id="GO:0006888">
    <property type="term" value="P:endoplasmic reticulum to Golgi vesicle-mediated transport"/>
    <property type="evidence" value="ECO:0007669"/>
    <property type="project" value="TreeGrafter"/>
</dbReference>
<evidence type="ECO:0000256" key="6">
    <source>
        <dbReference type="ARBA" id="ARBA00022892"/>
    </source>
</evidence>
<dbReference type="GO" id="GO:1990072">
    <property type="term" value="C:TRAPPIII protein complex"/>
    <property type="evidence" value="ECO:0007669"/>
    <property type="project" value="TreeGrafter"/>
</dbReference>
<evidence type="ECO:0000256" key="7">
    <source>
        <dbReference type="ARBA" id="ARBA00023034"/>
    </source>
</evidence>
<evidence type="ECO:0000256" key="2">
    <source>
        <dbReference type="ARBA" id="ARBA00004555"/>
    </source>
</evidence>